<dbReference type="RefSeq" id="XP_056761944.1">
    <property type="nucleotide sequence ID" value="XM_056913095.1"/>
</dbReference>
<reference evidence="1" key="2">
    <citation type="journal article" date="2023" name="IMA Fungus">
        <title>Comparative genomic study of the Penicillium genus elucidates a diverse pangenome and 15 lateral gene transfer events.</title>
        <authorList>
            <person name="Petersen C."/>
            <person name="Sorensen T."/>
            <person name="Nielsen M.R."/>
            <person name="Sondergaard T.E."/>
            <person name="Sorensen J.L."/>
            <person name="Fitzpatrick D.A."/>
            <person name="Frisvad J.C."/>
            <person name="Nielsen K.L."/>
        </authorList>
    </citation>
    <scope>NUCLEOTIDE SEQUENCE</scope>
    <source>
        <strain evidence="1">IBT 16125</strain>
    </source>
</reference>
<gene>
    <name evidence="1" type="ORF">N7458_009713</name>
</gene>
<organism evidence="1 2">
    <name type="scientific">Penicillium daleae</name>
    <dbReference type="NCBI Taxonomy" id="63821"/>
    <lineage>
        <taxon>Eukaryota</taxon>
        <taxon>Fungi</taxon>
        <taxon>Dikarya</taxon>
        <taxon>Ascomycota</taxon>
        <taxon>Pezizomycotina</taxon>
        <taxon>Eurotiomycetes</taxon>
        <taxon>Eurotiomycetidae</taxon>
        <taxon>Eurotiales</taxon>
        <taxon>Aspergillaceae</taxon>
        <taxon>Penicillium</taxon>
    </lineage>
</organism>
<accession>A0AAD6FYQ3</accession>
<dbReference type="AlphaFoldDB" id="A0AAD6FYQ3"/>
<evidence type="ECO:0000313" key="2">
    <source>
        <dbReference type="Proteomes" id="UP001213681"/>
    </source>
</evidence>
<reference evidence="1" key="1">
    <citation type="submission" date="2022-12" db="EMBL/GenBank/DDBJ databases">
        <authorList>
            <person name="Petersen C."/>
        </authorList>
    </citation>
    <scope>NUCLEOTIDE SEQUENCE</scope>
    <source>
        <strain evidence="1">IBT 16125</strain>
    </source>
</reference>
<dbReference type="Proteomes" id="UP001213681">
    <property type="component" value="Unassembled WGS sequence"/>
</dbReference>
<protein>
    <submittedName>
        <fullName evidence="1">Uncharacterized protein</fullName>
    </submittedName>
</protein>
<name>A0AAD6FYQ3_9EURO</name>
<comment type="caution">
    <text evidence="1">The sequence shown here is derived from an EMBL/GenBank/DDBJ whole genome shotgun (WGS) entry which is preliminary data.</text>
</comment>
<evidence type="ECO:0000313" key="1">
    <source>
        <dbReference type="EMBL" id="KAJ5438715.1"/>
    </source>
</evidence>
<sequence length="101" mass="10652">MSKGYYNDWVKLFELAFDFGMVCCGVEEVGAGSFENCGPEVLHKFWASIGSPLRKVFLVLVGAGTSAVGSMAVGKLVVWELPVGELAAGDLTAGMFAVDLS</sequence>
<dbReference type="EMBL" id="JAPVEA010000008">
    <property type="protein sequence ID" value="KAJ5438715.1"/>
    <property type="molecule type" value="Genomic_DNA"/>
</dbReference>
<proteinExistence type="predicted"/>
<keyword evidence="2" id="KW-1185">Reference proteome</keyword>
<dbReference type="GeneID" id="81603338"/>